<keyword evidence="2" id="KW-0012">Acyltransferase</keyword>
<dbReference type="EMBL" id="JBEQCT010000001">
    <property type="protein sequence ID" value="MFM2484320.1"/>
    <property type="molecule type" value="Genomic_DNA"/>
</dbReference>
<gene>
    <name evidence="2" type="ORF">ABUE30_04430</name>
</gene>
<dbReference type="PROSITE" id="PS51186">
    <property type="entry name" value="GNAT"/>
    <property type="match status" value="1"/>
</dbReference>
<sequence length="160" mass="18478">MRIVEPTQINNDEYVKYIQACWDEQLEYYAFAIIDPNAFLETLIGHAKGLYLPEGWGAYSTYFCVSDGEIQGAIRVRHQSNDYIENEIGHIGYETRKTCRRKGVAKFLLMHVKQHVLNEPAYIICRADNIASRKVIESSGAQYIDSQGEGEHQRLRYQLN</sequence>
<evidence type="ECO:0000313" key="3">
    <source>
        <dbReference type="Proteomes" id="UP001629953"/>
    </source>
</evidence>
<reference evidence="2 3" key="1">
    <citation type="journal article" date="2013" name="Int. J. Syst. Evol. Microbiol.">
        <title>Celerinatantimonas yamalensis sp. nov., a cold-adapted diazotrophic bacterium from a cold permafrost brine.</title>
        <authorList>
            <person name="Shcherbakova V."/>
            <person name="Chuvilskaya N."/>
            <person name="Rivkina E."/>
            <person name="Demidov N."/>
            <person name="Uchaeva V."/>
            <person name="Suetin S."/>
            <person name="Suzina N."/>
            <person name="Gilichinsky D."/>
        </authorList>
    </citation>
    <scope>NUCLEOTIDE SEQUENCE [LARGE SCALE GENOMIC DNA]</scope>
    <source>
        <strain evidence="2 3">C7</strain>
    </source>
</reference>
<keyword evidence="2" id="KW-0808">Transferase</keyword>
<organism evidence="2 3">
    <name type="scientific">Celerinatantimonas yamalensis</name>
    <dbReference type="NCBI Taxonomy" id="559956"/>
    <lineage>
        <taxon>Bacteria</taxon>
        <taxon>Pseudomonadati</taxon>
        <taxon>Pseudomonadota</taxon>
        <taxon>Gammaproteobacteria</taxon>
        <taxon>Celerinatantimonadaceae</taxon>
        <taxon>Celerinatantimonas</taxon>
    </lineage>
</organism>
<dbReference type="CDD" id="cd04301">
    <property type="entry name" value="NAT_SF"/>
    <property type="match status" value="1"/>
</dbReference>
<dbReference type="Gene3D" id="3.40.630.30">
    <property type="match status" value="1"/>
</dbReference>
<dbReference type="GO" id="GO:0016746">
    <property type="term" value="F:acyltransferase activity"/>
    <property type="evidence" value="ECO:0007669"/>
    <property type="project" value="UniProtKB-KW"/>
</dbReference>
<dbReference type="InterPro" id="IPR016181">
    <property type="entry name" value="Acyl_CoA_acyltransferase"/>
</dbReference>
<dbReference type="PANTHER" id="PTHR39173">
    <property type="entry name" value="ACETYLTRANSFERASE"/>
    <property type="match status" value="1"/>
</dbReference>
<feature type="domain" description="N-acetyltransferase" evidence="1">
    <location>
        <begin position="1"/>
        <end position="160"/>
    </location>
</feature>
<dbReference type="Proteomes" id="UP001629953">
    <property type="component" value="Unassembled WGS sequence"/>
</dbReference>
<protein>
    <submittedName>
        <fullName evidence="2">GNAT family N-acetyltransferase</fullName>
        <ecNumber evidence="2">2.3.1.-</ecNumber>
    </submittedName>
</protein>
<dbReference type="EC" id="2.3.1.-" evidence="2"/>
<dbReference type="PANTHER" id="PTHR39173:SF1">
    <property type="entry name" value="ACETYLTRANSFERASE"/>
    <property type="match status" value="1"/>
</dbReference>
<keyword evidence="3" id="KW-1185">Reference proteome</keyword>
<evidence type="ECO:0000313" key="2">
    <source>
        <dbReference type="EMBL" id="MFM2484320.1"/>
    </source>
</evidence>
<dbReference type="SUPFAM" id="SSF55729">
    <property type="entry name" value="Acyl-CoA N-acyltransferases (Nat)"/>
    <property type="match status" value="1"/>
</dbReference>
<evidence type="ECO:0000259" key="1">
    <source>
        <dbReference type="PROSITE" id="PS51186"/>
    </source>
</evidence>
<dbReference type="InterPro" id="IPR000182">
    <property type="entry name" value="GNAT_dom"/>
</dbReference>
<name>A0ABW9G3S3_9GAMM</name>
<comment type="caution">
    <text evidence="2">The sequence shown here is derived from an EMBL/GenBank/DDBJ whole genome shotgun (WGS) entry which is preliminary data.</text>
</comment>
<dbReference type="Pfam" id="PF00583">
    <property type="entry name" value="Acetyltransf_1"/>
    <property type="match status" value="1"/>
</dbReference>
<accession>A0ABW9G3S3</accession>
<dbReference type="RefSeq" id="WP_408622453.1">
    <property type="nucleotide sequence ID" value="NZ_JBEQCT010000001.1"/>
</dbReference>
<proteinExistence type="predicted"/>